<dbReference type="EMBL" id="UINC01008689">
    <property type="protein sequence ID" value="SVA39079.1"/>
    <property type="molecule type" value="Genomic_DNA"/>
</dbReference>
<proteinExistence type="predicted"/>
<dbReference type="AlphaFoldDB" id="A0A381VFD7"/>
<feature type="non-terminal residue" evidence="1">
    <location>
        <position position="56"/>
    </location>
</feature>
<feature type="non-terminal residue" evidence="1">
    <location>
        <position position="1"/>
    </location>
</feature>
<gene>
    <name evidence="1" type="ORF">METZ01_LOCUS91933</name>
</gene>
<accession>A0A381VFD7</accession>
<name>A0A381VFD7_9ZZZZ</name>
<organism evidence="1">
    <name type="scientific">marine metagenome</name>
    <dbReference type="NCBI Taxonomy" id="408172"/>
    <lineage>
        <taxon>unclassified sequences</taxon>
        <taxon>metagenomes</taxon>
        <taxon>ecological metagenomes</taxon>
    </lineage>
</organism>
<evidence type="ECO:0000313" key="1">
    <source>
        <dbReference type="EMBL" id="SVA39079.1"/>
    </source>
</evidence>
<protein>
    <submittedName>
        <fullName evidence="1">Uncharacterized protein</fullName>
    </submittedName>
</protein>
<sequence>MMWDKIMNTEEREYLIGNYMEYDRENDSKAKAFGETVVMHAENMNDVQLDNLYSAM</sequence>
<reference evidence="1" key="1">
    <citation type="submission" date="2018-05" db="EMBL/GenBank/DDBJ databases">
        <authorList>
            <person name="Lanie J.A."/>
            <person name="Ng W.-L."/>
            <person name="Kazmierczak K.M."/>
            <person name="Andrzejewski T.M."/>
            <person name="Davidsen T.M."/>
            <person name="Wayne K.J."/>
            <person name="Tettelin H."/>
            <person name="Glass J.I."/>
            <person name="Rusch D."/>
            <person name="Podicherti R."/>
            <person name="Tsui H.-C.T."/>
            <person name="Winkler M.E."/>
        </authorList>
    </citation>
    <scope>NUCLEOTIDE SEQUENCE</scope>
</reference>